<dbReference type="InterPro" id="IPR002656">
    <property type="entry name" value="Acyl_transf_3_dom"/>
</dbReference>
<keyword evidence="2" id="KW-1133">Transmembrane helix</keyword>
<comment type="caution">
    <text evidence="4">The sequence shown here is derived from an EMBL/GenBank/DDBJ whole genome shotgun (WGS) entry which is preliminary data.</text>
</comment>
<evidence type="ECO:0000313" key="4">
    <source>
        <dbReference type="EMBL" id="NYJ76345.1"/>
    </source>
</evidence>
<feature type="transmembrane region" description="Helical" evidence="2">
    <location>
        <begin position="172"/>
        <end position="192"/>
    </location>
</feature>
<dbReference type="PANTHER" id="PTHR23028">
    <property type="entry name" value="ACETYLTRANSFERASE"/>
    <property type="match status" value="1"/>
</dbReference>
<dbReference type="GO" id="GO:0016747">
    <property type="term" value="F:acyltransferase activity, transferring groups other than amino-acyl groups"/>
    <property type="evidence" value="ECO:0007669"/>
    <property type="project" value="InterPro"/>
</dbReference>
<protein>
    <submittedName>
        <fullName evidence="4">Peptidoglycan/LPS O-acetylase OafA/YrhL</fullName>
    </submittedName>
</protein>
<dbReference type="InterPro" id="IPR050879">
    <property type="entry name" value="Acyltransferase_3"/>
</dbReference>
<organism evidence="4 5">
    <name type="scientific">Allobranchiibius huperziae</name>
    <dbReference type="NCBI Taxonomy" id="1874116"/>
    <lineage>
        <taxon>Bacteria</taxon>
        <taxon>Bacillati</taxon>
        <taxon>Actinomycetota</taxon>
        <taxon>Actinomycetes</taxon>
        <taxon>Micrococcales</taxon>
        <taxon>Dermacoccaceae</taxon>
        <taxon>Allobranchiibius</taxon>
    </lineage>
</organism>
<feature type="transmembrane region" description="Helical" evidence="2">
    <location>
        <begin position="18"/>
        <end position="37"/>
    </location>
</feature>
<reference evidence="4 5" key="1">
    <citation type="submission" date="2020-07" db="EMBL/GenBank/DDBJ databases">
        <title>Sequencing the genomes of 1000 actinobacteria strains.</title>
        <authorList>
            <person name="Klenk H.-P."/>
        </authorList>
    </citation>
    <scope>NUCLEOTIDE SEQUENCE [LARGE SCALE GENOMIC DNA]</scope>
    <source>
        <strain evidence="4 5">DSM 29531</strain>
    </source>
</reference>
<keyword evidence="2" id="KW-0472">Membrane</keyword>
<feature type="region of interest" description="Disordered" evidence="1">
    <location>
        <begin position="359"/>
        <end position="386"/>
    </location>
</feature>
<accession>A0A853DQE8</accession>
<feature type="transmembrane region" description="Helical" evidence="2">
    <location>
        <begin position="321"/>
        <end position="343"/>
    </location>
</feature>
<dbReference type="EMBL" id="JACCFW010000001">
    <property type="protein sequence ID" value="NYJ76345.1"/>
    <property type="molecule type" value="Genomic_DNA"/>
</dbReference>
<evidence type="ECO:0000256" key="1">
    <source>
        <dbReference type="SAM" id="MobiDB-lite"/>
    </source>
</evidence>
<evidence type="ECO:0000256" key="2">
    <source>
        <dbReference type="SAM" id="Phobius"/>
    </source>
</evidence>
<dbReference type="PANTHER" id="PTHR23028:SF53">
    <property type="entry name" value="ACYL_TRANSF_3 DOMAIN-CONTAINING PROTEIN"/>
    <property type="match status" value="1"/>
</dbReference>
<dbReference type="AlphaFoldDB" id="A0A853DQE8"/>
<keyword evidence="5" id="KW-1185">Reference proteome</keyword>
<feature type="transmembrane region" description="Helical" evidence="2">
    <location>
        <begin position="230"/>
        <end position="248"/>
    </location>
</feature>
<keyword evidence="2" id="KW-0812">Transmembrane</keyword>
<gene>
    <name evidence="4" type="ORF">HNR15_003308</name>
</gene>
<dbReference type="GO" id="GO:0009103">
    <property type="term" value="P:lipopolysaccharide biosynthetic process"/>
    <property type="evidence" value="ECO:0007669"/>
    <property type="project" value="TreeGrafter"/>
</dbReference>
<feature type="transmembrane region" description="Helical" evidence="2">
    <location>
        <begin position="263"/>
        <end position="286"/>
    </location>
</feature>
<feature type="transmembrane region" description="Helical" evidence="2">
    <location>
        <begin position="79"/>
        <end position="100"/>
    </location>
</feature>
<sequence>MTTALADPIRGRDNALNFLRLLLATAVIIDHSFPISGLSGPRHGPLSDVAVNGFFVLSGYLIAGSRVRMSGPRYAWHRALRILPGFWVCLLVTGLVIAPLSTLHSQQPWDLRLGLGYFTHNFTLVSMHDSIGSTLAHVNEQAWNGSLWTLFHESLAYVAAGLLLWPRFVRRHAVPILIAVAVLAVVAVYLANGPAFLTTNRYRDTLRLACFFTAGMAMWALRDRIPSSRWLALASAAVFVPLYLAAAFDDTPQLHAATFTPVAIIWTYVVTPFPLAYLLLWLGGVLPVRLGVRNDISYGMYIYAFPLQQLLDVLGAQRLGLAAFIVLSILVTIPMAWLSWHLVEKRALRLKDLGRARGRHVTRPSEPLPPDAAPGGRTPSRTDARA</sequence>
<name>A0A853DQE8_9MICO</name>
<feature type="transmembrane region" description="Helical" evidence="2">
    <location>
        <begin position="298"/>
        <end position="315"/>
    </location>
</feature>
<dbReference type="RefSeq" id="WP_179483409.1">
    <property type="nucleotide sequence ID" value="NZ_JACCFW010000001.1"/>
</dbReference>
<evidence type="ECO:0000259" key="3">
    <source>
        <dbReference type="Pfam" id="PF01757"/>
    </source>
</evidence>
<proteinExistence type="predicted"/>
<feature type="domain" description="Acyltransferase 3" evidence="3">
    <location>
        <begin position="14"/>
        <end position="338"/>
    </location>
</feature>
<dbReference type="Proteomes" id="UP000571817">
    <property type="component" value="Unassembled WGS sequence"/>
</dbReference>
<dbReference type="Pfam" id="PF01757">
    <property type="entry name" value="Acyl_transf_3"/>
    <property type="match status" value="1"/>
</dbReference>
<feature type="transmembrane region" description="Helical" evidence="2">
    <location>
        <begin position="49"/>
        <end position="67"/>
    </location>
</feature>
<dbReference type="GO" id="GO:0016020">
    <property type="term" value="C:membrane"/>
    <property type="evidence" value="ECO:0007669"/>
    <property type="project" value="TreeGrafter"/>
</dbReference>
<evidence type="ECO:0000313" key="5">
    <source>
        <dbReference type="Proteomes" id="UP000571817"/>
    </source>
</evidence>